<dbReference type="EMBL" id="HF935789">
    <property type="protein sequence ID" value="CCX13192.1"/>
    <property type="molecule type" value="Genomic_DNA"/>
</dbReference>
<proteinExistence type="predicted"/>
<evidence type="ECO:0000313" key="1">
    <source>
        <dbReference type="EMBL" id="CCX13192.1"/>
    </source>
</evidence>
<organism evidence="1 2">
    <name type="scientific">Pyronema omphalodes (strain CBS 100304)</name>
    <name type="common">Pyronema confluens</name>
    <dbReference type="NCBI Taxonomy" id="1076935"/>
    <lineage>
        <taxon>Eukaryota</taxon>
        <taxon>Fungi</taxon>
        <taxon>Dikarya</taxon>
        <taxon>Ascomycota</taxon>
        <taxon>Pezizomycotina</taxon>
        <taxon>Pezizomycetes</taxon>
        <taxon>Pezizales</taxon>
        <taxon>Pyronemataceae</taxon>
        <taxon>Pyronema</taxon>
    </lineage>
</organism>
<dbReference type="AlphaFoldDB" id="U4L8M9"/>
<protein>
    <submittedName>
        <fullName evidence="1">Uncharacterized protein</fullName>
    </submittedName>
</protein>
<sequence>MKGCEAFGARCGIDSGIVRWICLSPGLC</sequence>
<gene>
    <name evidence="1" type="ORF">PCON_12785</name>
</gene>
<name>U4L8M9_PYROM</name>
<keyword evidence="2" id="KW-1185">Reference proteome</keyword>
<reference evidence="1 2" key="1">
    <citation type="journal article" date="2013" name="PLoS Genet.">
        <title>The genome and development-dependent transcriptomes of Pyronema confluens: a window into fungal evolution.</title>
        <authorList>
            <person name="Traeger S."/>
            <person name="Altegoer F."/>
            <person name="Freitag M."/>
            <person name="Gabaldon T."/>
            <person name="Kempken F."/>
            <person name="Kumar A."/>
            <person name="Marcet-Houben M."/>
            <person name="Poggeler S."/>
            <person name="Stajich J.E."/>
            <person name="Nowrousian M."/>
        </authorList>
    </citation>
    <scope>NUCLEOTIDE SEQUENCE [LARGE SCALE GENOMIC DNA]</scope>
    <source>
        <strain evidence="2">CBS 100304</strain>
        <tissue evidence="1">Vegetative mycelium</tissue>
    </source>
</reference>
<accession>U4L8M9</accession>
<evidence type="ECO:0000313" key="2">
    <source>
        <dbReference type="Proteomes" id="UP000018144"/>
    </source>
</evidence>
<dbReference type="Proteomes" id="UP000018144">
    <property type="component" value="Unassembled WGS sequence"/>
</dbReference>